<name>A0A2H6KBD4_9APIC</name>
<comment type="similarity">
    <text evidence="1">Belongs to the eukaryotic ribosomal protein eL14 family.</text>
</comment>
<accession>A0A2H6KBD4</accession>
<evidence type="ECO:0000313" key="5">
    <source>
        <dbReference type="EMBL" id="GBE60295.1"/>
    </source>
</evidence>
<evidence type="ECO:0000259" key="4">
    <source>
        <dbReference type="Pfam" id="PF01929"/>
    </source>
</evidence>
<dbReference type="GO" id="GO:0022625">
    <property type="term" value="C:cytosolic large ribosomal subunit"/>
    <property type="evidence" value="ECO:0007669"/>
    <property type="project" value="TreeGrafter"/>
</dbReference>
<gene>
    <name evidence="5" type="ORF">BOVATA_017880</name>
</gene>
<dbReference type="RefSeq" id="XP_028866538.1">
    <property type="nucleotide sequence ID" value="XM_029010705.1"/>
</dbReference>
<dbReference type="PANTHER" id="PTHR11127:SF2">
    <property type="entry name" value="LARGE RIBOSOMAL SUBUNIT PROTEIN EL14"/>
    <property type="match status" value="1"/>
</dbReference>
<dbReference type="Gene3D" id="6.10.250.2270">
    <property type="match status" value="1"/>
</dbReference>
<evidence type="ECO:0000256" key="1">
    <source>
        <dbReference type="ARBA" id="ARBA00006592"/>
    </source>
</evidence>
<dbReference type="InterPro" id="IPR014722">
    <property type="entry name" value="Rib_uL2_dom2"/>
</dbReference>
<dbReference type="Pfam" id="PF01929">
    <property type="entry name" value="Ribosomal_L14e"/>
    <property type="match status" value="1"/>
</dbReference>
<dbReference type="Proteomes" id="UP000236319">
    <property type="component" value="Unassembled WGS sequence"/>
</dbReference>
<protein>
    <submittedName>
        <fullName evidence="5">60S ribosomal protein</fullName>
    </submittedName>
</protein>
<dbReference type="PANTHER" id="PTHR11127">
    <property type="entry name" value="60S RIBOSOMAL PROTEIN L14"/>
    <property type="match status" value="1"/>
</dbReference>
<dbReference type="InterPro" id="IPR002784">
    <property type="entry name" value="Ribosomal_eL14_dom"/>
</dbReference>
<dbReference type="GO" id="GO:0003723">
    <property type="term" value="F:RNA binding"/>
    <property type="evidence" value="ECO:0007669"/>
    <property type="project" value="InterPro"/>
</dbReference>
<reference evidence="5 6" key="1">
    <citation type="journal article" date="2017" name="BMC Genomics">
        <title>Whole-genome assembly of Babesia ovata and comparative genomics between closely related pathogens.</title>
        <authorList>
            <person name="Yamagishi J."/>
            <person name="Asada M."/>
            <person name="Hakimi H."/>
            <person name="Tanaka T.Q."/>
            <person name="Sugimoto C."/>
            <person name="Kawazu S."/>
        </authorList>
    </citation>
    <scope>NUCLEOTIDE SEQUENCE [LARGE SCALE GENOMIC DNA]</scope>
    <source>
        <strain evidence="5 6">Miyake</strain>
    </source>
</reference>
<dbReference type="EMBL" id="BDSA01000002">
    <property type="protein sequence ID" value="GBE60295.1"/>
    <property type="molecule type" value="Genomic_DNA"/>
</dbReference>
<keyword evidence="3" id="KW-0687">Ribonucleoprotein</keyword>
<dbReference type="SUPFAM" id="SSF50104">
    <property type="entry name" value="Translation proteins SH3-like domain"/>
    <property type="match status" value="1"/>
</dbReference>
<dbReference type="GO" id="GO:0006412">
    <property type="term" value="P:translation"/>
    <property type="evidence" value="ECO:0007669"/>
    <property type="project" value="InterPro"/>
</dbReference>
<sequence>MPLFTKFVEPGRLCLITYGPDAGKLCFIVDVVTSTRVLVDGTKVTGVERQQMPITWIKLTDTKITLCRGAKTGALAKAIESQDAINAFKQTPLGKRLEFAERRKNLNDFERFKLMVAHKERRRLIKKSTAVRA</sequence>
<dbReference type="InterPro" id="IPR039660">
    <property type="entry name" value="Ribosomal_eL14"/>
</dbReference>
<dbReference type="AlphaFoldDB" id="A0A2H6KBD4"/>
<dbReference type="Gene3D" id="2.30.30.30">
    <property type="match status" value="1"/>
</dbReference>
<keyword evidence="6" id="KW-1185">Reference proteome</keyword>
<dbReference type="GeneID" id="39874065"/>
<feature type="domain" description="Large ribosomal subunit protein eL14" evidence="4">
    <location>
        <begin position="48"/>
        <end position="122"/>
    </location>
</feature>
<organism evidence="5 6">
    <name type="scientific">Babesia ovata</name>
    <dbReference type="NCBI Taxonomy" id="189622"/>
    <lineage>
        <taxon>Eukaryota</taxon>
        <taxon>Sar</taxon>
        <taxon>Alveolata</taxon>
        <taxon>Apicomplexa</taxon>
        <taxon>Aconoidasida</taxon>
        <taxon>Piroplasmida</taxon>
        <taxon>Babesiidae</taxon>
        <taxon>Babesia</taxon>
    </lineage>
</organism>
<keyword evidence="2 5" id="KW-0689">Ribosomal protein</keyword>
<dbReference type="OrthoDB" id="1875589at2759"/>
<evidence type="ECO:0000256" key="2">
    <source>
        <dbReference type="ARBA" id="ARBA00022980"/>
    </source>
</evidence>
<dbReference type="CDD" id="cd23702">
    <property type="entry name" value="eL14"/>
    <property type="match status" value="1"/>
</dbReference>
<proteinExistence type="inferred from homology"/>
<evidence type="ECO:0000313" key="6">
    <source>
        <dbReference type="Proteomes" id="UP000236319"/>
    </source>
</evidence>
<dbReference type="InterPro" id="IPR008991">
    <property type="entry name" value="Translation_prot_SH3-like_sf"/>
</dbReference>
<evidence type="ECO:0000256" key="3">
    <source>
        <dbReference type="ARBA" id="ARBA00023274"/>
    </source>
</evidence>
<comment type="caution">
    <text evidence="5">The sequence shown here is derived from an EMBL/GenBank/DDBJ whole genome shotgun (WGS) entry which is preliminary data.</text>
</comment>
<dbReference type="GO" id="GO:0042273">
    <property type="term" value="P:ribosomal large subunit biogenesis"/>
    <property type="evidence" value="ECO:0007669"/>
    <property type="project" value="TreeGrafter"/>
</dbReference>
<dbReference type="VEuPathDB" id="PiroplasmaDB:BOVATA_017880"/>
<dbReference type="GO" id="GO:0003735">
    <property type="term" value="F:structural constituent of ribosome"/>
    <property type="evidence" value="ECO:0007669"/>
    <property type="project" value="InterPro"/>
</dbReference>